<keyword evidence="2" id="KW-0812">Transmembrane</keyword>
<dbReference type="EMBL" id="JXJU01000002">
    <property type="protein sequence ID" value="PCS00988.1"/>
    <property type="molecule type" value="Genomic_DNA"/>
</dbReference>
<dbReference type="Gene3D" id="3.10.310.50">
    <property type="match status" value="1"/>
</dbReference>
<name>A0A2A5RNU2_9LACT</name>
<feature type="compositionally biased region" description="Gly residues" evidence="1">
    <location>
        <begin position="232"/>
        <end position="249"/>
    </location>
</feature>
<gene>
    <name evidence="4" type="ORF">RT41_GL000778</name>
</gene>
<evidence type="ECO:0000256" key="2">
    <source>
        <dbReference type="SAM" id="Phobius"/>
    </source>
</evidence>
<keyword evidence="2" id="KW-0472">Membrane</keyword>
<accession>A0A2A5RNU2</accession>
<comment type="caution">
    <text evidence="4">The sequence shown here is derived from an EMBL/GenBank/DDBJ whole genome shotgun (WGS) entry which is preliminary data.</text>
</comment>
<keyword evidence="2" id="KW-1133">Transmembrane helix</keyword>
<feature type="domain" description="TPM" evidence="3">
    <location>
        <begin position="17"/>
        <end position="132"/>
    </location>
</feature>
<feature type="region of interest" description="Disordered" evidence="1">
    <location>
        <begin position="227"/>
        <end position="249"/>
    </location>
</feature>
<feature type="transmembrane region" description="Helical" evidence="2">
    <location>
        <begin position="164"/>
        <end position="183"/>
    </location>
</feature>
<dbReference type="STRING" id="1291764.GCA_001311235_01100"/>
<organism evidence="4 5">
    <name type="scientific">Lactococcus fujiensis JCM 16395</name>
    <dbReference type="NCBI Taxonomy" id="1291764"/>
    <lineage>
        <taxon>Bacteria</taxon>
        <taxon>Bacillati</taxon>
        <taxon>Bacillota</taxon>
        <taxon>Bacilli</taxon>
        <taxon>Lactobacillales</taxon>
        <taxon>Streptococcaceae</taxon>
        <taxon>Lactococcus</taxon>
    </lineage>
</organism>
<protein>
    <recommendedName>
        <fullName evidence="3">TPM domain-containing protein</fullName>
    </recommendedName>
</protein>
<dbReference type="InterPro" id="IPR007621">
    <property type="entry name" value="TPM_dom"/>
</dbReference>
<evidence type="ECO:0000259" key="3">
    <source>
        <dbReference type="Pfam" id="PF04536"/>
    </source>
</evidence>
<dbReference type="Pfam" id="PF04536">
    <property type="entry name" value="TPM_phosphatase"/>
    <property type="match status" value="1"/>
</dbReference>
<keyword evidence="5" id="KW-1185">Reference proteome</keyword>
<evidence type="ECO:0000256" key="1">
    <source>
        <dbReference type="SAM" id="MobiDB-lite"/>
    </source>
</evidence>
<reference evidence="4 5" key="1">
    <citation type="submission" date="2014-12" db="EMBL/GenBank/DDBJ databases">
        <title>Draft genome sequences of 10 type strains of Lactococcus.</title>
        <authorList>
            <person name="Sun Z."/>
            <person name="Zhong Z."/>
            <person name="Liu W."/>
            <person name="Zhang W."/>
            <person name="Zhang H."/>
        </authorList>
    </citation>
    <scope>NUCLEOTIDE SEQUENCE [LARGE SCALE GENOMIC DNA]</scope>
    <source>
        <strain evidence="4 5">JCM 16395</strain>
    </source>
</reference>
<dbReference type="AlphaFoldDB" id="A0A2A5RNU2"/>
<evidence type="ECO:0000313" key="4">
    <source>
        <dbReference type="EMBL" id="PCS00988.1"/>
    </source>
</evidence>
<sequence>MTLPKQIFAETFTGLIDDQANLVMNEKNNLENQANVLAQEIKASVFVVTTETNNEKPGPFAKSYLASKIGAGQNGVVLLIDMGQREVYLWGTGNMEFYLTQSRINSALDDIQPNLTNQTYTQAIVDYFEHVQSAVRDGVPGGRKYSVNEETGKITFYHQFKIEYVAFAAFIALIIPGLFAWSIQRRYQMKDSSAKVRYNLNQNSQLNLTNQQDLLVNRFVTTRHIPRNNNSGGFGGGGMSGGSGGGRSF</sequence>
<dbReference type="Proteomes" id="UP000218181">
    <property type="component" value="Unassembled WGS sequence"/>
</dbReference>
<evidence type="ECO:0000313" key="5">
    <source>
        <dbReference type="Proteomes" id="UP000218181"/>
    </source>
</evidence>
<proteinExistence type="predicted"/>